<evidence type="ECO:0000256" key="5">
    <source>
        <dbReference type="ARBA" id="ARBA00023163"/>
    </source>
</evidence>
<feature type="domain" description="RNA polymerase sigma factor 70 region 4 type 2" evidence="7">
    <location>
        <begin position="105"/>
        <end position="157"/>
    </location>
</feature>
<dbReference type="Gene3D" id="1.10.1740.10">
    <property type="match status" value="1"/>
</dbReference>
<name>A0A4R0GJ86_9ACTN</name>
<evidence type="ECO:0000259" key="6">
    <source>
        <dbReference type="Pfam" id="PF04542"/>
    </source>
</evidence>
<evidence type="ECO:0000313" key="8">
    <source>
        <dbReference type="EMBL" id="TCB96837.1"/>
    </source>
</evidence>
<dbReference type="GO" id="GO:0016987">
    <property type="term" value="F:sigma factor activity"/>
    <property type="evidence" value="ECO:0007669"/>
    <property type="project" value="UniProtKB-KW"/>
</dbReference>
<dbReference type="InterPro" id="IPR014284">
    <property type="entry name" value="RNA_pol_sigma-70_dom"/>
</dbReference>
<gene>
    <name evidence="8" type="ORF">E0H26_14610</name>
</gene>
<keyword evidence="2" id="KW-0805">Transcription regulation</keyword>
<dbReference type="InterPro" id="IPR013325">
    <property type="entry name" value="RNA_pol_sigma_r2"/>
</dbReference>
<protein>
    <submittedName>
        <fullName evidence="8">Sigma-70 family RNA polymerase sigma factor</fullName>
    </submittedName>
</protein>
<dbReference type="OrthoDB" id="3777963at2"/>
<dbReference type="GO" id="GO:0006352">
    <property type="term" value="P:DNA-templated transcription initiation"/>
    <property type="evidence" value="ECO:0007669"/>
    <property type="project" value="InterPro"/>
</dbReference>
<keyword evidence="5" id="KW-0804">Transcription</keyword>
<dbReference type="AlphaFoldDB" id="A0A4R0GJ86"/>
<sequence>MTAGSVGPRPDFAEFFAYAYPAVLTQAIMLCGDRADAEDATQEAFVEAYRVWDRIAAYDVPEAWIRRVMVQRLWKVYRKRKTGQERLLQLPVPAQASPEQTAEAREVLRLLATLPPRQRITLALFCLEGWSQQEIAAALGMTRGGVAANVAKARQTLREALGMAADEATGREPLVAGMGTGWLGRFGAPRLGTGQDPLVGVLLDTQSWLRAAVEADPQLVERARTELAERLREGR</sequence>
<dbReference type="Proteomes" id="UP000292274">
    <property type="component" value="Unassembled WGS sequence"/>
</dbReference>
<reference evidence="8 9" key="1">
    <citation type="submission" date="2019-02" db="EMBL/GenBank/DDBJ databases">
        <title>Jishengella sp. nov., isolated from a root of Zingiber montanum.</title>
        <authorList>
            <person name="Kuncharoen N."/>
            <person name="Kudo T."/>
            <person name="Masahiro Y."/>
            <person name="Ohkuma M."/>
            <person name="Tanasupawat S."/>
        </authorList>
    </citation>
    <scope>NUCLEOTIDE SEQUENCE [LARGE SCALE GENOMIC DNA]</scope>
    <source>
        <strain evidence="8 9">PLAI 1-1</strain>
    </source>
</reference>
<keyword evidence="4" id="KW-0238">DNA-binding</keyword>
<comment type="caution">
    <text evidence="8">The sequence shown here is derived from an EMBL/GenBank/DDBJ whole genome shotgun (WGS) entry which is preliminary data.</text>
</comment>
<evidence type="ECO:0000256" key="4">
    <source>
        <dbReference type="ARBA" id="ARBA00023125"/>
    </source>
</evidence>
<dbReference type="InterPro" id="IPR007627">
    <property type="entry name" value="RNA_pol_sigma70_r2"/>
</dbReference>
<keyword evidence="9" id="KW-1185">Reference proteome</keyword>
<dbReference type="InterPro" id="IPR039425">
    <property type="entry name" value="RNA_pol_sigma-70-like"/>
</dbReference>
<dbReference type="NCBIfam" id="TIGR02937">
    <property type="entry name" value="sigma70-ECF"/>
    <property type="match status" value="1"/>
</dbReference>
<dbReference type="Gene3D" id="1.10.10.10">
    <property type="entry name" value="Winged helix-like DNA-binding domain superfamily/Winged helix DNA-binding domain"/>
    <property type="match status" value="1"/>
</dbReference>
<keyword evidence="3" id="KW-0731">Sigma factor</keyword>
<evidence type="ECO:0000256" key="1">
    <source>
        <dbReference type="ARBA" id="ARBA00010641"/>
    </source>
</evidence>
<evidence type="ECO:0000256" key="3">
    <source>
        <dbReference type="ARBA" id="ARBA00023082"/>
    </source>
</evidence>
<proteinExistence type="inferred from homology"/>
<dbReference type="RefSeq" id="WP_131304150.1">
    <property type="nucleotide sequence ID" value="NZ_SJJR01000008.1"/>
</dbReference>
<dbReference type="Pfam" id="PF08281">
    <property type="entry name" value="Sigma70_r4_2"/>
    <property type="match status" value="1"/>
</dbReference>
<dbReference type="PANTHER" id="PTHR43133">
    <property type="entry name" value="RNA POLYMERASE ECF-TYPE SIGMA FACTO"/>
    <property type="match status" value="1"/>
</dbReference>
<dbReference type="InterPro" id="IPR013324">
    <property type="entry name" value="RNA_pol_sigma_r3/r4-like"/>
</dbReference>
<dbReference type="EMBL" id="SJJR01000008">
    <property type="protein sequence ID" value="TCB96837.1"/>
    <property type="molecule type" value="Genomic_DNA"/>
</dbReference>
<evidence type="ECO:0000256" key="2">
    <source>
        <dbReference type="ARBA" id="ARBA00023015"/>
    </source>
</evidence>
<dbReference type="CDD" id="cd06171">
    <property type="entry name" value="Sigma70_r4"/>
    <property type="match status" value="1"/>
</dbReference>
<dbReference type="Pfam" id="PF04542">
    <property type="entry name" value="Sigma70_r2"/>
    <property type="match status" value="1"/>
</dbReference>
<dbReference type="GO" id="GO:0003677">
    <property type="term" value="F:DNA binding"/>
    <property type="evidence" value="ECO:0007669"/>
    <property type="project" value="UniProtKB-KW"/>
</dbReference>
<accession>A0A4R0GJ86</accession>
<feature type="domain" description="RNA polymerase sigma-70 region 2" evidence="6">
    <location>
        <begin position="19"/>
        <end position="81"/>
    </location>
</feature>
<dbReference type="InterPro" id="IPR013249">
    <property type="entry name" value="RNA_pol_sigma70_r4_t2"/>
</dbReference>
<dbReference type="SUPFAM" id="SSF88946">
    <property type="entry name" value="Sigma2 domain of RNA polymerase sigma factors"/>
    <property type="match status" value="1"/>
</dbReference>
<dbReference type="InterPro" id="IPR036388">
    <property type="entry name" value="WH-like_DNA-bd_sf"/>
</dbReference>
<evidence type="ECO:0000313" key="9">
    <source>
        <dbReference type="Proteomes" id="UP000292274"/>
    </source>
</evidence>
<dbReference type="SUPFAM" id="SSF88659">
    <property type="entry name" value="Sigma3 and sigma4 domains of RNA polymerase sigma factors"/>
    <property type="match status" value="1"/>
</dbReference>
<organism evidence="8 9">
    <name type="scientific">Micromonospora zingiberis</name>
    <dbReference type="NCBI Taxonomy" id="2053011"/>
    <lineage>
        <taxon>Bacteria</taxon>
        <taxon>Bacillati</taxon>
        <taxon>Actinomycetota</taxon>
        <taxon>Actinomycetes</taxon>
        <taxon>Micromonosporales</taxon>
        <taxon>Micromonosporaceae</taxon>
        <taxon>Micromonospora</taxon>
    </lineage>
</organism>
<comment type="similarity">
    <text evidence="1">Belongs to the sigma-70 factor family. ECF subfamily.</text>
</comment>
<evidence type="ECO:0000259" key="7">
    <source>
        <dbReference type="Pfam" id="PF08281"/>
    </source>
</evidence>
<dbReference type="PANTHER" id="PTHR43133:SF50">
    <property type="entry name" value="ECF RNA POLYMERASE SIGMA FACTOR SIGM"/>
    <property type="match status" value="1"/>
</dbReference>